<reference evidence="2 3" key="1">
    <citation type="submission" date="2014-09" db="EMBL/GenBank/DDBJ databases">
        <title>Draft genome sequence of an obligately methylotrophic methanogen, Methanococcoides methylutens, isolated from marine sediment.</title>
        <authorList>
            <person name="Guan Y."/>
            <person name="Ngugi D.K."/>
            <person name="Blom J."/>
            <person name="Ali S."/>
            <person name="Ferry J.G."/>
            <person name="Stingl U."/>
        </authorList>
    </citation>
    <scope>NUCLEOTIDE SEQUENCE [LARGE SCALE GENOMIC DNA]</scope>
    <source>
        <strain evidence="2 3">DSM 2657</strain>
    </source>
</reference>
<dbReference type="RefSeq" id="WP_048194796.1">
    <property type="nucleotide sequence ID" value="NZ_CAAGSM010000005.1"/>
</dbReference>
<feature type="transmembrane region" description="Helical" evidence="1">
    <location>
        <begin position="385"/>
        <end position="405"/>
    </location>
</feature>
<accession>A0A099SXT9</accession>
<keyword evidence="1" id="KW-0812">Transmembrane</keyword>
<organism evidence="2 3">
    <name type="scientific">Methanococcoides methylutens</name>
    <dbReference type="NCBI Taxonomy" id="2226"/>
    <lineage>
        <taxon>Archaea</taxon>
        <taxon>Methanobacteriati</taxon>
        <taxon>Methanobacteriota</taxon>
        <taxon>Stenosarchaea group</taxon>
        <taxon>Methanomicrobia</taxon>
        <taxon>Methanosarcinales</taxon>
        <taxon>Methanosarcinaceae</taxon>
        <taxon>Methanococcoides</taxon>
    </lineage>
</organism>
<dbReference type="Proteomes" id="UP000029859">
    <property type="component" value="Unassembled WGS sequence"/>
</dbReference>
<dbReference type="AlphaFoldDB" id="A0A099SXT9"/>
<sequence>MQRRNLKITKELPIFAILLVLLTIMLTPVSAQESSATSLDVDIQKYEPYPAEIGQYVDVWIKVENFRSGQSDDVSIRLVPEYPLSLDSENNAIKDIGILSPDTASVQEYRLYVDENAKPGTASFDVYYRGDSDSPWVKDTFEMKVGSTTFESKGTLELEDITANPGVFSPGDTGTVSFTLTNTATENTINFEGKDYDTNARIQSATLSGSEIIQTTSVEQDAGIIGPGNSVTLTFNVEVPEETPEGTYYLDLSVIGNSHAYNNNWRVPLTVDSSSLKMIPSKPMILTNGEGKIQFDVANLHPNTLSSVSVRPEAEGIKFSPAEYFIGTMKPDELFTIEFTAVVEDEEAVTPLTLDAEYRNGFNDHTTSEEVGSFDITEEDNGSGVTSAAAALGLAVVAGSTLFVYRKKKQD</sequence>
<evidence type="ECO:0000313" key="2">
    <source>
        <dbReference type="EMBL" id="KGK97755.1"/>
    </source>
</evidence>
<proteinExistence type="predicted"/>
<name>A0A099SXT9_METMT</name>
<dbReference type="OrthoDB" id="65070at2157"/>
<dbReference type="EMBL" id="JRHO01000014">
    <property type="protein sequence ID" value="KGK97755.1"/>
    <property type="molecule type" value="Genomic_DNA"/>
</dbReference>
<dbReference type="Gene3D" id="2.60.40.10">
    <property type="entry name" value="Immunoglobulins"/>
    <property type="match status" value="1"/>
</dbReference>
<comment type="caution">
    <text evidence="2">The sequence shown here is derived from an EMBL/GenBank/DDBJ whole genome shotgun (WGS) entry which is preliminary data.</text>
</comment>
<evidence type="ECO:0000313" key="3">
    <source>
        <dbReference type="Proteomes" id="UP000029859"/>
    </source>
</evidence>
<dbReference type="PANTHER" id="PTHR35902">
    <property type="entry name" value="S-LAYER DOMAIN-LIKE PROTEIN-RELATED"/>
    <property type="match status" value="1"/>
</dbReference>
<keyword evidence="1" id="KW-1133">Transmembrane helix</keyword>
<keyword evidence="1" id="KW-0472">Membrane</keyword>
<keyword evidence="3" id="KW-1185">Reference proteome</keyword>
<protein>
    <recommendedName>
        <fullName evidence="4">S-layer domain-containing protein</fullName>
    </recommendedName>
</protein>
<gene>
    <name evidence="2" type="ORF">LI82_08230</name>
</gene>
<evidence type="ECO:0008006" key="4">
    <source>
        <dbReference type="Google" id="ProtNLM"/>
    </source>
</evidence>
<dbReference type="InterPro" id="IPR013783">
    <property type="entry name" value="Ig-like_fold"/>
</dbReference>
<dbReference type="PANTHER" id="PTHR35902:SF3">
    <property type="entry name" value="NPCBM-ASSOCIATED, NEW3 DOMAIN OF ALPHA-GALACTOSIDASE"/>
    <property type="match status" value="1"/>
</dbReference>
<evidence type="ECO:0000256" key="1">
    <source>
        <dbReference type="SAM" id="Phobius"/>
    </source>
</evidence>